<reference evidence="1 2" key="1">
    <citation type="journal article" date="2023" name="ACS Omega">
        <title>Identification of the Neoaspergillic Acid Biosynthesis Gene Cluster by Establishing an In Vitro CRISPR-Ribonucleoprotein Genetic System in Aspergillus melleus.</title>
        <authorList>
            <person name="Yuan B."/>
            <person name="Grau M.F."/>
            <person name="Murata R.M."/>
            <person name="Torok T."/>
            <person name="Venkateswaran K."/>
            <person name="Stajich J.E."/>
            <person name="Wang C.C.C."/>
        </authorList>
    </citation>
    <scope>NUCLEOTIDE SEQUENCE [LARGE SCALE GENOMIC DNA]</scope>
    <source>
        <strain evidence="1 2">IMV 1140</strain>
    </source>
</reference>
<gene>
    <name evidence="1" type="ORF">N8T08_003322</name>
</gene>
<protein>
    <submittedName>
        <fullName evidence="1">Hybrid PKS-NRPS biosynthetic cluster</fullName>
    </submittedName>
</protein>
<sequence length="3914" mass="428673">MSMHFEHPRASQSESTNGISGQPSKMESQTKATDHPCVIGMACRVPGASSPSKLWDNLINKVDLQRKMPEDRFNVDAFYHPDGTHKGSTNAKYGYFLDQDIGLFDAGFFNISGKEATAMDPQQRLLLEVVYEALENAGITLDEIQGSQTSVYCGCFTNDYNAMTTKDLEYYPKYTVTGTGNSILANRISYFYDLHGPSATIDTACSSSLVCFHMGAQSLRAGEADLSIVVGSALHFDPNIFITMTDLGMLSTDGRCRHGDASGSGYVRGEGITAMILKRQRQAEASGDSIRAVVRGTGVNHDGRKQGITLPSAQAQAALIRSTYQNAGLDPADTTYVECHGTGTKAGDPRELRAISEVFSPGRKEPLFIGSIKTNIGHLEGASGVAGLIKSTLALEKRTIPPNMHFQAPNPDVDFENWKLEIPTNPKDWKAKSGEIPRRVSINSFGYGGTNAHVILEEYTSPASLPYAYDMPASLVRMVEKRPYLVPLSSHSEKAGKLMANKLAAYLQSDVKTSPEVFAMALSQRRTMHRFRSFAIGSSTESLVSSLEEPIPASQWKIKLGDVPRVGFVFTGQGAQWFGMGRALVEQCPLYFQTLQKCDQILQSLSEHQPSWSIVTELLRNKDDTKLGQTEFSQPICTAIQLALVDVLSQWGIKPSSVVGHSSGELAATYAAGILSFENALVAAYYRGVHMGSGAASPDSIPGSMMAVGMTETEVDAELKPYVGRVAVAAMNSPSSFTLSGDSDAIAELHEKLSERKVFARRLQVAQAFHSHHMYPLAPGYEQALAKYPGFKANKFTTASMVSSVTGRKADPSAMGPEYFAANMTGMVKFSDALTETVLDEDDQQNVDILVEVGPHPALKGPSNQTIDQLKLKIPYIGTLDRKQDAYESLLTTAGQLFALGYPVRLEEVNRNHFIDASSGNLVSPNVPHASLELPTYAWDHEQYWGETRVIKEHRLRPFRHSILGAPVPGSLANRPRWRNFLRISEMPWLVDHSIDGKVVFPGAGYINMAMEAAARLGRGMAGGVKAISLADISVKSALVVSDNEVGTEVIVELSPVVESAKTSSSTWNNFAIFSIDESGNQREHCTGMVRAELGDPEALPFNRKSNLKAQTFRCVGREQYYHRLRSMGLEYGKTFQLVSGSVDSGLGRATAPISWQPDLFSQENSDLCIVHPAFLDAAFHPVFASIEGKLGRTIKEPYVPTFVRSMKISGLLEAWKGSTSFQGQVSVETIVAGPRTATNDLRIEDQNGQGLIEIQGLELTNLGANSADDGRRSLFFGTEWQPMISSLEFNNSAVHKLQGIPALVKLYAHQFPNRKILHYSPSVASTEEVLRSLRGTHGERRNFNQVFISPQDSSITSTFEEVVQRWDGLVRLATDEEVEEEKFDLVVVSAKPEGLMLDRVADQGYLLVDESSAESPAGFRSVGDCGGVQIWQKKPYTNGIHPQPLTIIMPTRSSQEVEAFARAIETQGSFQTERRDFLSLADTTREIAQNVVVLASLGSQLYFDANASGHAEFYAAQGLLTKGTGNIVWVTRGGLMDVTSPEQALILGLARSARSENPDLRLVVFDIAPESGSTQAARLASELLDPSIDENEIAERDGILYIPRVVANDQMNARIPNGVGSEATIQPLYQVNRPLALRIGRPGLLETLTFADDAEILNEPLGPNDLEIEVKASAINFRDIAASMGIIDDFKLGDECAGIVLRKGSGVSGAFSIGDRVVAWRPGQGAHRTVVRNPACLCYRLGEIPFSIAAAIPLILTTAHYSLVDTARLQPGETVLIHSAAGGVGQMAVQIAQNIGAEIIATVGSPSKRDLLISKYGLKESQILSSRDDSFVQGVHRLTNGKGVDVALNSLAGPLLHATWQSLAPFGRFVEIGKRDIHQNSRIPMDPFRRNVSFASVDMITVFERNQSLGARVFQECCGLVHDGKIQPPEPITELSYSQAQKGFRMLQMGTTIGKIVLVPSADDRVLVEPTKFSRRQLFLPDKIYLLVGGLGGLGRRLSEWLFQRGARNVAFLARSGADKKDARDTVDWLRARDVNVTVFRGDVTDAAFVQDAVNQIGASRLAGVFQAAMVLQDGPLDTMGFTQWQRCMDPKVRGTFNLHSATSSIDLDFFVCFSSVSAVLGSKGQANYSAANTYLDALCAYRRSIGLAGTTMNVGMITGIGAVSEDAKLQTIMERIGYDAVNEEELFAQIEAAVSGERLSISDDRGRDAHQIITGVNLRRPDYYWATEPRFVNLYANHDFAGSGSGSGAQKNLMAQLQEASDEASRNEVLTERFLEKIAAVLSVDQATLQPNRSLSDYGLDSIVAIEIRQWFFQTVAVEIAMFDVLNSGSIQALVDKVAGMIVLGTSEAQKPTQQGDTGSTHAAEASRATLPEVIGASGDDGIQLSGDVAMSTFQRRLWFAHNMAEDSSFLNLPTIFRIKGNPQPDLLRRAIEELKRRNAILRTAYFEGDVFSQQEVTDDCTVDLPVVDLSKAINIENSLQQHVAGMRQRALDIESGEVMKVTLAKLADAEYALVLIFHHICIDRGSSQSFLEQITGLYDSLRRESNLDAVAQPSVSYAQFSQWHNSQLKSKEMESSVQFWRDEYQQPPVPMKLLPFAQTARPEFNDYQRQIHRATLKDTLQSRMKRICARLGATPAQFLMAAFRVFLYRYGQEDDMTLHMVDGNRPHPAVNDTLGFFVNVVPVRCATDLTGSFADVLKQIKDRIMRSLAHSQLPFDAIVDAVGLERNPAHFPLGQVIVNYQIHGTMPTYSAGDFDIVDVQGEDIPTACELGLEALEDPAKGLHLRLESSSTLYGAADMERFLDNFVAFMSSVIRDPRQPVAEIGMVGSKELAFLKEEFFNMAHTENNWKEQSVADRIMDMARQHPTAIAIETSEDNRQLTYRELVAAASSIAAAIRNTGIQSGSRVGVFSRPGREAITAMLGVLLAGCGFVALDPEFAAERLAFMISDSNLPLVLAGSELGESARSLTSKISATVLDIANVPSIGDSIADISVVLGKDFPFYVIYTSGSTGTPKGVILTQSNTQQMLSTLHHDFKFTAQDRFLHHSSISFDLSIVQIFSALTAGARVCVASSTIRKDPVALAAYMEASQVSITYFTPTQFALLMEHATEKLQSMRDYRVAYFAGERLPVRVARAFYDLGTPAVVYNTWSPSELVVQTTIQRVDRPSENATSIPIGFPMANTRHYILDDREQPLPAGLVGEIVVGGAQVGLEYINRPEANEKAFPSDPFCSADDKEQRGWTRMFRTGDRGRFLPGGNLEFHGRIAGDKQIKLRGYRIDLGEVEHRLFVEANKDSTGPGVVDLAVIARTVLAGDGVGDDRQLIAFVVPKQPLDRLQEAEFAVRLNKYGAKHLNAYMLPNAYQFLDALPVTIGGKVDRQKLLHGELRLTYPVEQGLVQEDQDTNGRADGKDTDGILTAVMDGFRDVLRLPRERGFLPSDSFFALGGNSILLVRLQARLKRALKRPLALNPMFKAPTPQGIAQILGGATSPAATAATKPEVDWEQEARLDLQLQPSKAPGIASTDVSSILLTGADSFIGVHMLATILQDPGISTVYILGSQSPLEYSDVERSFELYRLWQLVPSPELVASRIICVAGTLESPRFGLSPAQFRRLGSRVQAIYHLGGYVSLLRSYDALRSLNVSPVREVIELASLGAVQTQIHHLSTWSVPHLQTWSTSQRTAPEETIANEVTAGHFTPEASNRFGYFKSRWVAERLMERAAERGFPITIYRASAATGHRTTGVPEPKDDFIRTMILSMVRAAAVPDLPQTDRPFVADFIPVDYLTQGFHALATSAVQTPQATLKEATIHHLCNPSPLPISHIPEIAGRLLAPADREGRIMPVAEWLEMVSRLDDSSDAQIRWEVLKEYFALGHNMFALDSAQTRQSLGRLRVDACAPVSEEYLRNMLATETGQAE</sequence>
<dbReference type="EMBL" id="JAOPJF010000019">
    <property type="protein sequence ID" value="KAK1146232.1"/>
    <property type="molecule type" value="Genomic_DNA"/>
</dbReference>
<proteinExistence type="predicted"/>
<evidence type="ECO:0000313" key="1">
    <source>
        <dbReference type="EMBL" id="KAK1146232.1"/>
    </source>
</evidence>
<accession>A0ACC3B6T3</accession>
<keyword evidence="2" id="KW-1185">Reference proteome</keyword>
<comment type="caution">
    <text evidence="1">The sequence shown here is derived from an EMBL/GenBank/DDBJ whole genome shotgun (WGS) entry which is preliminary data.</text>
</comment>
<dbReference type="Proteomes" id="UP001177260">
    <property type="component" value="Unassembled WGS sequence"/>
</dbReference>
<name>A0ACC3B6T3_9EURO</name>
<organism evidence="1 2">
    <name type="scientific">Aspergillus melleus</name>
    <dbReference type="NCBI Taxonomy" id="138277"/>
    <lineage>
        <taxon>Eukaryota</taxon>
        <taxon>Fungi</taxon>
        <taxon>Dikarya</taxon>
        <taxon>Ascomycota</taxon>
        <taxon>Pezizomycotina</taxon>
        <taxon>Eurotiomycetes</taxon>
        <taxon>Eurotiomycetidae</taxon>
        <taxon>Eurotiales</taxon>
        <taxon>Aspergillaceae</taxon>
        <taxon>Aspergillus</taxon>
        <taxon>Aspergillus subgen. Circumdati</taxon>
    </lineage>
</organism>
<evidence type="ECO:0000313" key="2">
    <source>
        <dbReference type="Proteomes" id="UP001177260"/>
    </source>
</evidence>